<dbReference type="SUPFAM" id="SSF56091">
    <property type="entry name" value="DNA ligase/mRNA capping enzyme, catalytic domain"/>
    <property type="match status" value="1"/>
</dbReference>
<dbReference type="Gene3D" id="2.40.50.140">
    <property type="entry name" value="Nucleic acid-binding proteins"/>
    <property type="match status" value="1"/>
</dbReference>
<reference evidence="4 5" key="1">
    <citation type="submission" date="2013-12" db="EMBL/GenBank/DDBJ databases">
        <title>Draft genome of the parsitic nematode Ancylostoma duodenale.</title>
        <authorList>
            <person name="Mitreva M."/>
        </authorList>
    </citation>
    <scope>NUCLEOTIDE SEQUENCE [LARGE SCALE GENOMIC DNA]</scope>
    <source>
        <strain evidence="4 5">Zhejiang</strain>
    </source>
</reference>
<dbReference type="GO" id="GO:0005524">
    <property type="term" value="F:ATP binding"/>
    <property type="evidence" value="ECO:0007669"/>
    <property type="project" value="InterPro"/>
</dbReference>
<dbReference type="PROSITE" id="PS00333">
    <property type="entry name" value="DNA_LIGASE_A2"/>
    <property type="match status" value="1"/>
</dbReference>
<accession>A0A0C2GAI6</accession>
<evidence type="ECO:0000259" key="2">
    <source>
        <dbReference type="PROSITE" id="PS50160"/>
    </source>
</evidence>
<evidence type="ECO:0000313" key="5">
    <source>
        <dbReference type="Proteomes" id="UP000054047"/>
    </source>
</evidence>
<dbReference type="AlphaFoldDB" id="A0A0C2GAI6"/>
<dbReference type="Proteomes" id="UP000054047">
    <property type="component" value="Unassembled WGS sequence"/>
</dbReference>
<feature type="domain" description="ATP-dependent DNA ligase family profile" evidence="2">
    <location>
        <begin position="1"/>
        <end position="79"/>
    </location>
</feature>
<evidence type="ECO:0000259" key="3">
    <source>
        <dbReference type="PROSITE" id="PS50172"/>
    </source>
</evidence>
<gene>
    <name evidence="4" type="ORF">ANCDUO_15936</name>
</gene>
<dbReference type="GO" id="GO:0003910">
    <property type="term" value="F:DNA ligase (ATP) activity"/>
    <property type="evidence" value="ECO:0007669"/>
    <property type="project" value="InterPro"/>
</dbReference>
<dbReference type="InterPro" id="IPR012310">
    <property type="entry name" value="DNA_ligase_ATP-dep_cent"/>
</dbReference>
<dbReference type="SUPFAM" id="SSF52113">
    <property type="entry name" value="BRCT domain"/>
    <property type="match status" value="1"/>
</dbReference>
<dbReference type="SUPFAM" id="SSF50249">
    <property type="entry name" value="Nucleic acid-binding proteins"/>
    <property type="match status" value="1"/>
</dbReference>
<evidence type="ECO:0008006" key="6">
    <source>
        <dbReference type="Google" id="ProtNLM"/>
    </source>
</evidence>
<dbReference type="InterPro" id="IPR001357">
    <property type="entry name" value="BRCT_dom"/>
</dbReference>
<sequence length="328" mass="36670">MNAPLHQRIRALDAAILKDNTHIDTIAVAPRKTVSTKEEVEQLFAQALGAGEEGIVVKRKDVTYQPGTRMTKNGWFKLKAYLGDNELDVAVVGIDKGKDGQLAYQLAVRDGERYQTITNCSSGLRQVDRDYIYNLSTRAVGPLLKVVEMTAAGVRDGKFIDPVMKRIRHDKDVDEVDTLQTFKDYEQILMNSKLSDKSPAKEKPRKVTKRMIVEGSAVPEVDAKQIRTDSPLVGRTVCVLFGTDERLRKRLMEILKTYGAKVVANPVADMDLVVATTDKHVKTKAQVEAGQTTLLRSKWVLRCEEEGQVVPWTTEEVLNEVEGGFQIE</sequence>
<proteinExistence type="predicted"/>
<name>A0A0C2GAI6_9BILA</name>
<dbReference type="InterPro" id="IPR029710">
    <property type="entry name" value="LIG4"/>
</dbReference>
<dbReference type="InterPro" id="IPR016059">
    <property type="entry name" value="DNA_ligase_ATP-dep_CS"/>
</dbReference>
<dbReference type="GO" id="GO:0006303">
    <property type="term" value="P:double-strand break repair via nonhomologous end joining"/>
    <property type="evidence" value="ECO:0007669"/>
    <property type="project" value="TreeGrafter"/>
</dbReference>
<feature type="domain" description="BRCT" evidence="3">
    <location>
        <begin position="227"/>
        <end position="317"/>
    </location>
</feature>
<dbReference type="GO" id="GO:0005958">
    <property type="term" value="C:DNA-dependent protein kinase-DNA ligase 4 complex"/>
    <property type="evidence" value="ECO:0007669"/>
    <property type="project" value="TreeGrafter"/>
</dbReference>
<dbReference type="Gene3D" id="3.40.50.10190">
    <property type="entry name" value="BRCT domain"/>
    <property type="match status" value="1"/>
</dbReference>
<dbReference type="InterPro" id="IPR036420">
    <property type="entry name" value="BRCT_dom_sf"/>
</dbReference>
<dbReference type="InterPro" id="IPR012340">
    <property type="entry name" value="NA-bd_OB-fold"/>
</dbReference>
<dbReference type="GO" id="GO:0003677">
    <property type="term" value="F:DNA binding"/>
    <property type="evidence" value="ECO:0007669"/>
    <property type="project" value="InterPro"/>
</dbReference>
<dbReference type="PROSITE" id="PS50160">
    <property type="entry name" value="DNA_LIGASE_A3"/>
    <property type="match status" value="1"/>
</dbReference>
<evidence type="ECO:0000313" key="4">
    <source>
        <dbReference type="EMBL" id="KIH53921.1"/>
    </source>
</evidence>
<dbReference type="GO" id="GO:0006297">
    <property type="term" value="P:nucleotide-excision repair, DNA gap filling"/>
    <property type="evidence" value="ECO:0007669"/>
    <property type="project" value="TreeGrafter"/>
</dbReference>
<protein>
    <recommendedName>
        <fullName evidence="6">BRCT domain-containing protein</fullName>
    </recommendedName>
</protein>
<organism evidence="4 5">
    <name type="scientific">Ancylostoma duodenale</name>
    <dbReference type="NCBI Taxonomy" id="51022"/>
    <lineage>
        <taxon>Eukaryota</taxon>
        <taxon>Metazoa</taxon>
        <taxon>Ecdysozoa</taxon>
        <taxon>Nematoda</taxon>
        <taxon>Chromadorea</taxon>
        <taxon>Rhabditida</taxon>
        <taxon>Rhabditina</taxon>
        <taxon>Rhabditomorpha</taxon>
        <taxon>Strongyloidea</taxon>
        <taxon>Ancylostomatidae</taxon>
        <taxon>Ancylostomatinae</taxon>
        <taxon>Ancylostoma</taxon>
    </lineage>
</organism>
<dbReference type="Pfam" id="PF01068">
    <property type="entry name" value="DNA_ligase_A_M"/>
    <property type="match status" value="1"/>
</dbReference>
<dbReference type="PROSITE" id="PS50172">
    <property type="entry name" value="BRCT"/>
    <property type="match status" value="1"/>
</dbReference>
<dbReference type="GO" id="GO:0006310">
    <property type="term" value="P:DNA recombination"/>
    <property type="evidence" value="ECO:0007669"/>
    <property type="project" value="UniProtKB-KW"/>
</dbReference>
<keyword evidence="5" id="KW-1185">Reference proteome</keyword>
<dbReference type="PANTHER" id="PTHR45997:SF1">
    <property type="entry name" value="DNA LIGASE 4"/>
    <property type="match status" value="1"/>
</dbReference>
<dbReference type="OrthoDB" id="206088at2759"/>
<dbReference type="EMBL" id="KN740071">
    <property type="protein sequence ID" value="KIH53921.1"/>
    <property type="molecule type" value="Genomic_DNA"/>
</dbReference>
<dbReference type="GO" id="GO:0032807">
    <property type="term" value="C:DNA ligase IV complex"/>
    <property type="evidence" value="ECO:0007669"/>
    <property type="project" value="TreeGrafter"/>
</dbReference>
<evidence type="ECO:0000256" key="1">
    <source>
        <dbReference type="ARBA" id="ARBA00023172"/>
    </source>
</evidence>
<dbReference type="Gene3D" id="3.30.470.30">
    <property type="entry name" value="DNA ligase/mRNA capping enzyme"/>
    <property type="match status" value="1"/>
</dbReference>
<keyword evidence="1" id="KW-0233">DNA recombination</keyword>
<dbReference type="PANTHER" id="PTHR45997">
    <property type="entry name" value="DNA LIGASE 4"/>
    <property type="match status" value="1"/>
</dbReference>